<dbReference type="InterPro" id="IPR036259">
    <property type="entry name" value="MFS_trans_sf"/>
</dbReference>
<dbReference type="InterPro" id="IPR039447">
    <property type="entry name" value="UreH-like_TM_dom"/>
</dbReference>
<feature type="transmembrane region" description="Helical" evidence="1">
    <location>
        <begin position="51"/>
        <end position="71"/>
    </location>
</feature>
<evidence type="ECO:0000313" key="4">
    <source>
        <dbReference type="Proteomes" id="UP000257067"/>
    </source>
</evidence>
<dbReference type="Pfam" id="PF13386">
    <property type="entry name" value="DsbD_2"/>
    <property type="match status" value="1"/>
</dbReference>
<feature type="transmembrane region" description="Helical" evidence="1">
    <location>
        <begin position="6"/>
        <end position="31"/>
    </location>
</feature>
<evidence type="ECO:0000256" key="1">
    <source>
        <dbReference type="SAM" id="Phobius"/>
    </source>
</evidence>
<feature type="domain" description="Urease accessory protein UreH-like transmembrane" evidence="2">
    <location>
        <begin position="8"/>
        <end position="210"/>
    </location>
</feature>
<evidence type="ECO:0000313" key="3">
    <source>
        <dbReference type="EMBL" id="RDU69216.1"/>
    </source>
</evidence>
<comment type="caution">
    <text evidence="3">The sequence shown here is derived from an EMBL/GenBank/DDBJ whole genome shotgun (WGS) entry which is preliminary data.</text>
</comment>
<dbReference type="PANTHER" id="PTHR42208">
    <property type="entry name" value="HEAVY METAL TRANSPORTER-RELATED"/>
    <property type="match status" value="1"/>
</dbReference>
<name>A0A3D8IW73_9HELI</name>
<organism evidence="3 4">
    <name type="scientific">Helicobacter cholecystus</name>
    <dbReference type="NCBI Taxonomy" id="45498"/>
    <lineage>
        <taxon>Bacteria</taxon>
        <taxon>Pseudomonadati</taxon>
        <taxon>Campylobacterota</taxon>
        <taxon>Epsilonproteobacteria</taxon>
        <taxon>Campylobacterales</taxon>
        <taxon>Helicobacteraceae</taxon>
        <taxon>Helicobacter</taxon>
    </lineage>
</organism>
<feature type="transmembrane region" description="Helical" evidence="1">
    <location>
        <begin position="132"/>
        <end position="158"/>
    </location>
</feature>
<feature type="transmembrane region" description="Helical" evidence="1">
    <location>
        <begin position="164"/>
        <end position="189"/>
    </location>
</feature>
<accession>A0A3D8IW73</accession>
<dbReference type="SUPFAM" id="SSF103473">
    <property type="entry name" value="MFS general substrate transporter"/>
    <property type="match status" value="1"/>
</dbReference>
<keyword evidence="4" id="KW-1185">Reference proteome</keyword>
<keyword evidence="1" id="KW-0812">Transmembrane</keyword>
<dbReference type="RefSeq" id="WP_104725054.1">
    <property type="nucleotide sequence ID" value="NZ_LR134518.1"/>
</dbReference>
<reference evidence="3 4" key="1">
    <citation type="submission" date="2018-04" db="EMBL/GenBank/DDBJ databases">
        <title>Novel Campyloabacter and Helicobacter Species and Strains.</title>
        <authorList>
            <person name="Mannion A.J."/>
            <person name="Shen Z."/>
            <person name="Fox J.G."/>
        </authorList>
    </citation>
    <scope>NUCLEOTIDE SEQUENCE [LARGE SCALE GENOMIC DNA]</scope>
    <source>
        <strain evidence="3 4">ATCC 700242</strain>
    </source>
</reference>
<protein>
    <submittedName>
        <fullName evidence="3">Sulfite exporter TauE/SafE family protein</fullName>
    </submittedName>
</protein>
<gene>
    <name evidence="3" type="ORF">CQA62_03485</name>
</gene>
<dbReference type="AlphaFoldDB" id="A0A3D8IW73"/>
<keyword evidence="1" id="KW-1133">Transmembrane helix</keyword>
<feature type="transmembrane region" description="Helical" evidence="1">
    <location>
        <begin position="77"/>
        <end position="99"/>
    </location>
</feature>
<dbReference type="PANTHER" id="PTHR42208:SF1">
    <property type="entry name" value="HEAVY METAL TRANSPORTER"/>
    <property type="match status" value="1"/>
</dbReference>
<dbReference type="Proteomes" id="UP000257067">
    <property type="component" value="Unassembled WGS sequence"/>
</dbReference>
<keyword evidence="1" id="KW-0472">Membrane</keyword>
<sequence length="220" mass="23627">MELDYFLVFNIALSASLGHCIGMCGGIVLALNSKIAQNHFPALLCNFLYNIGRLSAYVLIGALCGGIGIVFEINPQIKGAALIFIGFLTGLFGALLLFAPKLLNKIEPSMPTGQGLKSFFLKLLKSQNVMSFFLLGLLNGFLPCGIVYYFALIALASGGVFKGAIIMGIFGVSTFLPMLFVGILSSLILNSSLKNIMLKISSIVMMIFGVFTIYKGMKLI</sequence>
<dbReference type="EMBL" id="NXLU01000003">
    <property type="protein sequence ID" value="RDU69216.1"/>
    <property type="molecule type" value="Genomic_DNA"/>
</dbReference>
<evidence type="ECO:0000259" key="2">
    <source>
        <dbReference type="Pfam" id="PF13386"/>
    </source>
</evidence>
<proteinExistence type="predicted"/>
<feature type="transmembrane region" description="Helical" evidence="1">
    <location>
        <begin position="196"/>
        <end position="214"/>
    </location>
</feature>